<evidence type="ECO:0000313" key="2">
    <source>
        <dbReference type="Proteomes" id="UP000380386"/>
    </source>
</evidence>
<gene>
    <name evidence="1" type="ORF">FHL02_03235</name>
</gene>
<dbReference type="OrthoDB" id="2289350at2"/>
<name>A0A5P0ZG50_9LACO</name>
<comment type="caution">
    <text evidence="1">The sequence shown here is derived from an EMBL/GenBank/DDBJ whole genome shotgun (WGS) entry which is preliminary data.</text>
</comment>
<evidence type="ECO:0000313" key="1">
    <source>
        <dbReference type="EMBL" id="MQS52030.1"/>
    </source>
</evidence>
<dbReference type="Proteomes" id="UP000380386">
    <property type="component" value="Unassembled WGS sequence"/>
</dbReference>
<dbReference type="EMBL" id="VDFM01000002">
    <property type="protein sequence ID" value="MQS52030.1"/>
    <property type="molecule type" value="Genomic_DNA"/>
</dbReference>
<organism evidence="1 2">
    <name type="scientific">Companilactobacillus mishanensis</name>
    <dbReference type="NCBI Taxonomy" id="2486008"/>
    <lineage>
        <taxon>Bacteria</taxon>
        <taxon>Bacillati</taxon>
        <taxon>Bacillota</taxon>
        <taxon>Bacilli</taxon>
        <taxon>Lactobacillales</taxon>
        <taxon>Lactobacillaceae</taxon>
        <taxon>Companilactobacillus</taxon>
    </lineage>
</organism>
<dbReference type="RefSeq" id="WP_153382292.1">
    <property type="nucleotide sequence ID" value="NZ_VDFM01000002.1"/>
</dbReference>
<dbReference type="AlphaFoldDB" id="A0A5P0ZG50"/>
<accession>A0A5P0ZG50</accession>
<protein>
    <recommendedName>
        <fullName evidence="3">Adhesin domain-containing protein</fullName>
    </recommendedName>
</protein>
<evidence type="ECO:0008006" key="3">
    <source>
        <dbReference type="Google" id="ProtNLM"/>
    </source>
</evidence>
<proteinExistence type="predicted"/>
<sequence length="224" mass="24299">MKKIILGVIIVVVVLTLAVVLISASGNRIDVNSFSVSKLENKTTQVSGDVKAVNLKVRTASVNIKKGTQNKIEFQNIAPDQFEVQFKSGKLNLIQNDYSKHHLEVGKSAAITIVLKNGTDIKKLQVDQLNGTLKLNNLTVDNLLINHVNGTTLSNDLTVRNSGKLVKKNGKTSFTEFSSPGLKASVKTGTFRLNGTKKSNDYNDNKDDQFVINSGSGQVSVTTK</sequence>
<reference evidence="1 2" key="1">
    <citation type="journal article" date="2019" name="Syst. Appl. Microbiol.">
        <title>Polyphasic characterization of two novel Lactobacillus spp. isolated from blown salami packages: Description of Lactobacillus halodurans sp. nov. and Lactobacillus salsicarnum sp. nov.</title>
        <authorList>
            <person name="Schuster J.A."/>
            <person name="Klingl A."/>
            <person name="Vogel R.F."/>
            <person name="Ehrmann M.A."/>
        </authorList>
    </citation>
    <scope>NUCLEOTIDE SEQUENCE [LARGE SCALE GENOMIC DNA]</scope>
    <source>
        <strain evidence="1 2">TMW 1.2118</strain>
    </source>
</reference>